<keyword evidence="1" id="KW-0560">Oxidoreductase</keyword>
<dbReference type="AlphaFoldDB" id="A0A1Q8QIZ2"/>
<gene>
    <name evidence="4" type="ORF">DSOL_4588</name>
</gene>
<dbReference type="STRING" id="1888891.DSOL_4588"/>
<dbReference type="Proteomes" id="UP000186102">
    <property type="component" value="Unassembled WGS sequence"/>
</dbReference>
<proteinExistence type="predicted"/>
<feature type="domain" description="FAD dependent oxidoreductase" evidence="3">
    <location>
        <begin position="11"/>
        <end position="360"/>
    </location>
</feature>
<accession>A0A1Q8QIZ2</accession>
<name>A0A1Q8QIZ2_9FIRM</name>
<dbReference type="InterPro" id="IPR036188">
    <property type="entry name" value="FAD/NAD-bd_sf"/>
</dbReference>
<dbReference type="GO" id="GO:0005737">
    <property type="term" value="C:cytoplasm"/>
    <property type="evidence" value="ECO:0007669"/>
    <property type="project" value="TreeGrafter"/>
</dbReference>
<dbReference type="PANTHER" id="PTHR13847">
    <property type="entry name" value="SARCOSINE DEHYDROGENASE-RELATED"/>
    <property type="match status" value="1"/>
</dbReference>
<reference evidence="4 5" key="1">
    <citation type="submission" date="2016-09" db="EMBL/GenBank/DDBJ databases">
        <title>Complete genome of Desulfosporosinus sp. OL.</title>
        <authorList>
            <person name="Mardanov A."/>
            <person name="Beletsky A."/>
            <person name="Panova A."/>
            <person name="Karnachuk O."/>
            <person name="Ravin N."/>
        </authorList>
    </citation>
    <scope>NUCLEOTIDE SEQUENCE [LARGE SCALE GENOMIC DNA]</scope>
    <source>
        <strain evidence="4 5">OL</strain>
    </source>
</reference>
<keyword evidence="2" id="KW-0812">Transmembrane</keyword>
<evidence type="ECO:0000256" key="2">
    <source>
        <dbReference type="SAM" id="Phobius"/>
    </source>
</evidence>
<dbReference type="OrthoDB" id="9794226at2"/>
<dbReference type="PANTHER" id="PTHR13847:SF287">
    <property type="entry name" value="FAD-DEPENDENT OXIDOREDUCTASE DOMAIN-CONTAINING PROTEIN 1"/>
    <property type="match status" value="1"/>
</dbReference>
<dbReference type="SUPFAM" id="SSF51905">
    <property type="entry name" value="FAD/NAD(P)-binding domain"/>
    <property type="match status" value="1"/>
</dbReference>
<dbReference type="InterPro" id="IPR006076">
    <property type="entry name" value="FAD-dep_OxRdtase"/>
</dbReference>
<evidence type="ECO:0000259" key="3">
    <source>
        <dbReference type="Pfam" id="PF01266"/>
    </source>
</evidence>
<comment type="caution">
    <text evidence="4">The sequence shown here is derived from an EMBL/GenBank/DDBJ whole genome shotgun (WGS) entry which is preliminary data.</text>
</comment>
<sequence>MDMSSKQLNPDIIIIGAGIIGLSIAYHLLEAAPKLSVTLLEKEKMLGGGSTGKGTGSIRYQLSSPQLRRLSLLSRDFFLKFESTFDAPIWYLEKGCLMLAADEGSWNHLQLTTEQVVADGIPMELLKQEELLKNFPYLHSSRFLGGTLCPWDAYADPYAVLAALYAAVRRKGATVHFGREATKLILNGDTIKGVETGQGTIWSPLIVNAAGPYAAQLAATVGITLPVQPFRRQVYVCTNPKDVPPATPLIVDLSTGFYLHQEASARTVLLGGTDKDTWPGFEEVVDKSVAEDFFLAATETIPSTIDIKWLRTYTGICEQTPDFHPIIGEAPGLKGFFLANGLSGHGFMHAPAVGRIVADLILNGKTEQIDINLFHPDRFAKGYLTEPILLDNYSVKDAVRT</sequence>
<dbReference type="Pfam" id="PF01266">
    <property type="entry name" value="DAO"/>
    <property type="match status" value="1"/>
</dbReference>
<feature type="transmembrane region" description="Helical" evidence="2">
    <location>
        <begin position="12"/>
        <end position="29"/>
    </location>
</feature>
<dbReference type="EMBL" id="MLBF01000059">
    <property type="protein sequence ID" value="OLN27317.1"/>
    <property type="molecule type" value="Genomic_DNA"/>
</dbReference>
<organism evidence="4 5">
    <name type="scientific">Desulfosporosinus metallidurans</name>
    <dbReference type="NCBI Taxonomy" id="1888891"/>
    <lineage>
        <taxon>Bacteria</taxon>
        <taxon>Bacillati</taxon>
        <taxon>Bacillota</taxon>
        <taxon>Clostridia</taxon>
        <taxon>Eubacteriales</taxon>
        <taxon>Desulfitobacteriaceae</taxon>
        <taxon>Desulfosporosinus</taxon>
    </lineage>
</organism>
<evidence type="ECO:0000313" key="4">
    <source>
        <dbReference type="EMBL" id="OLN27317.1"/>
    </source>
</evidence>
<dbReference type="Gene3D" id="3.50.50.60">
    <property type="entry name" value="FAD/NAD(P)-binding domain"/>
    <property type="match status" value="1"/>
</dbReference>
<protein>
    <submittedName>
        <fullName evidence="4">Sarcosine oxidase subunit beta</fullName>
    </submittedName>
</protein>
<dbReference type="Gene3D" id="3.30.9.10">
    <property type="entry name" value="D-Amino Acid Oxidase, subunit A, domain 2"/>
    <property type="match status" value="1"/>
</dbReference>
<keyword evidence="2" id="KW-0472">Membrane</keyword>
<dbReference type="GO" id="GO:0016491">
    <property type="term" value="F:oxidoreductase activity"/>
    <property type="evidence" value="ECO:0007669"/>
    <property type="project" value="UniProtKB-KW"/>
</dbReference>
<keyword evidence="5" id="KW-1185">Reference proteome</keyword>
<evidence type="ECO:0000256" key="1">
    <source>
        <dbReference type="ARBA" id="ARBA00023002"/>
    </source>
</evidence>
<evidence type="ECO:0000313" key="5">
    <source>
        <dbReference type="Proteomes" id="UP000186102"/>
    </source>
</evidence>
<keyword evidence="2" id="KW-1133">Transmembrane helix</keyword>